<feature type="domain" description="Alginate export" evidence="2">
    <location>
        <begin position="32"/>
        <end position="428"/>
    </location>
</feature>
<dbReference type="AlphaFoldDB" id="A0A7W9BCS8"/>
<name>A0A7W9BCS8_9SPHN</name>
<organism evidence="3 4">
    <name type="scientific">Sphingomonas aerophila</name>
    <dbReference type="NCBI Taxonomy" id="1344948"/>
    <lineage>
        <taxon>Bacteria</taxon>
        <taxon>Pseudomonadati</taxon>
        <taxon>Pseudomonadota</taxon>
        <taxon>Alphaproteobacteria</taxon>
        <taxon>Sphingomonadales</taxon>
        <taxon>Sphingomonadaceae</taxon>
        <taxon>Sphingomonas</taxon>
    </lineage>
</organism>
<protein>
    <recommendedName>
        <fullName evidence="2">Alginate export domain-containing protein</fullName>
    </recommendedName>
</protein>
<dbReference type="Proteomes" id="UP000546200">
    <property type="component" value="Unassembled WGS sequence"/>
</dbReference>
<comment type="caution">
    <text evidence="3">The sequence shown here is derived from an EMBL/GenBank/DDBJ whole genome shotgun (WGS) entry which is preliminary data.</text>
</comment>
<proteinExistence type="predicted"/>
<evidence type="ECO:0000259" key="2">
    <source>
        <dbReference type="Pfam" id="PF13372"/>
    </source>
</evidence>
<evidence type="ECO:0000313" key="3">
    <source>
        <dbReference type="EMBL" id="MBB5714864.1"/>
    </source>
</evidence>
<evidence type="ECO:0000256" key="1">
    <source>
        <dbReference type="SAM" id="SignalP"/>
    </source>
</evidence>
<accession>A0A7W9BCS8</accession>
<keyword evidence="1" id="KW-0732">Signal</keyword>
<dbReference type="InterPro" id="IPR053728">
    <property type="entry name" value="Alginate_Permeability_Chnl"/>
</dbReference>
<feature type="signal peptide" evidence="1">
    <location>
        <begin position="1"/>
        <end position="21"/>
    </location>
</feature>
<keyword evidence="4" id="KW-1185">Reference proteome</keyword>
<gene>
    <name evidence="3" type="ORF">FHS94_001700</name>
</gene>
<feature type="chain" id="PRO_5031172362" description="Alginate export domain-containing protein" evidence="1">
    <location>
        <begin position="22"/>
        <end position="446"/>
    </location>
</feature>
<dbReference type="RefSeq" id="WP_184056521.1">
    <property type="nucleotide sequence ID" value="NZ_JACIJK010000004.1"/>
</dbReference>
<sequence>MRRSWWAAALGGLCYVAPAAAQEAPKEGWSLSGTARLRSEAIDGQARAGFNESDDLVNLRTTVRAQYQDGPVQVAAELWDSRVNADDRGTPVSTGEVNAVELVQAYVAVKLPGILGAGTSTTVQAGRFLLDLGSRRLVANDDYRNTTNGFTGVRADLGVSAWKATLIYVLPQQRRPDDLPSIRRNAVEFDHEGFDQVLWGGLVSRAHAIGPANVDVSFFHLGEHDTVGRPTRDRSLNTASLRVIRDPAPHRFDGEVEGIVQRGHISTSLAPGAPTQQVRAWFVHADGGYSFGDAWKTRVSAEYDLASGDGPGGAYGRFDTLFGMRRADLAPAGLYNAILRSNMISPGLRIETVPSKRTDLLATLRPMWLAAREDSFSSTGVRDVTGRSGSFAGTQLDGRVRHQPFSWLRLEVDAVLLAKGHFLRTAPNAPPGRWTKYLSLNATASF</sequence>
<dbReference type="Pfam" id="PF13372">
    <property type="entry name" value="Alginate_exp"/>
    <property type="match status" value="1"/>
</dbReference>
<dbReference type="EMBL" id="JACIJK010000004">
    <property type="protein sequence ID" value="MBB5714864.1"/>
    <property type="molecule type" value="Genomic_DNA"/>
</dbReference>
<evidence type="ECO:0000313" key="4">
    <source>
        <dbReference type="Proteomes" id="UP000546200"/>
    </source>
</evidence>
<dbReference type="InterPro" id="IPR025388">
    <property type="entry name" value="Alginate_export_dom"/>
</dbReference>
<dbReference type="Gene3D" id="2.40.160.100">
    <property type="match status" value="1"/>
</dbReference>
<reference evidence="3 4" key="1">
    <citation type="submission" date="2020-08" db="EMBL/GenBank/DDBJ databases">
        <title>Genomic Encyclopedia of Type Strains, Phase IV (KMG-IV): sequencing the most valuable type-strain genomes for metagenomic binning, comparative biology and taxonomic classification.</title>
        <authorList>
            <person name="Goeker M."/>
        </authorList>
    </citation>
    <scope>NUCLEOTIDE SEQUENCE [LARGE SCALE GENOMIC DNA]</scope>
    <source>
        <strain evidence="3 4">DSM 100044</strain>
    </source>
</reference>